<evidence type="ECO:0000313" key="10">
    <source>
        <dbReference type="Proteomes" id="UP000585638"/>
    </source>
</evidence>
<organism evidence="9 10">
    <name type="scientific">Kutzneria kofuensis</name>
    <dbReference type="NCBI Taxonomy" id="103725"/>
    <lineage>
        <taxon>Bacteria</taxon>
        <taxon>Bacillati</taxon>
        <taxon>Actinomycetota</taxon>
        <taxon>Actinomycetes</taxon>
        <taxon>Pseudonocardiales</taxon>
        <taxon>Pseudonocardiaceae</taxon>
        <taxon>Kutzneria</taxon>
    </lineage>
</organism>
<dbReference type="Proteomes" id="UP000585638">
    <property type="component" value="Unassembled WGS sequence"/>
</dbReference>
<dbReference type="PANTHER" id="PTHR33938:SF8">
    <property type="entry name" value="CARBOXYLIC ESTER HYDROLASE"/>
    <property type="match status" value="1"/>
</dbReference>
<evidence type="ECO:0000256" key="2">
    <source>
        <dbReference type="ARBA" id="ARBA00022487"/>
    </source>
</evidence>
<dbReference type="GO" id="GO:0046872">
    <property type="term" value="F:metal ion binding"/>
    <property type="evidence" value="ECO:0007669"/>
    <property type="project" value="UniProtKB-KW"/>
</dbReference>
<evidence type="ECO:0000256" key="5">
    <source>
        <dbReference type="ARBA" id="ARBA00022801"/>
    </source>
</evidence>
<keyword evidence="6" id="KW-0106">Calcium</keyword>
<dbReference type="SUPFAM" id="SSF53474">
    <property type="entry name" value="alpha/beta-Hydrolases"/>
    <property type="match status" value="1"/>
</dbReference>
<feature type="chain" id="PRO_5031088187" description="Tannase/feruloyl esterase family alpha/beta hydrolase" evidence="8">
    <location>
        <begin position="25"/>
        <end position="523"/>
    </location>
</feature>
<keyword evidence="7" id="KW-1015">Disulfide bond</keyword>
<keyword evidence="10" id="KW-1185">Reference proteome</keyword>
<dbReference type="InterPro" id="IPR029058">
    <property type="entry name" value="AB_hydrolase_fold"/>
</dbReference>
<evidence type="ECO:0000256" key="1">
    <source>
        <dbReference type="ARBA" id="ARBA00006249"/>
    </source>
</evidence>
<sequence length="523" mass="54592">MKRRAGVIAALVPLALLVPLPAAAASTGACAGLPVAAPPGTTVESVTAVHKPGGTVTFPDTVLGPTPPISGVPSYCEFTVTLSHPGAGDHVHTTIDLPDTGWTGRFQAVGGSAYAAGDFVGNGLVQAVKDGYAAGTTDAGLSGNPLDTSWGLTADGKVNQGLLTDFAYRSGHDLAVVGKDLTARFYGHGVSYSYWNGCSTGGRQGYSEAQRYPGDFDGIQASAPAVHWAQFAVATLWPAVVMNQEHDILPPCEFDAFNQAATAKCAGADGIIDQPELCGFDPRSLIGKQIVCDGKQITISAKDADVVRKIWNGPTDEHGRHLWGGLPKGASFAGIAATGPAPDGTPAAPGFIVADGWVQTFLLHQKTFDVSKITYTQFAALFRQSVAQYDTVIGTANPDLSRFRAAGGKLLTTVGTADQLIPTSGLFDYRRQVDRLFGGTQRVDSFYRLFVVPGGFHCNGGYGASPTDPLGAIVNWVEHGKAPDTLPAANPAGTVTRDLCRFPKVSRYLGHGDPASASSYRCV</sequence>
<dbReference type="InterPro" id="IPR011118">
    <property type="entry name" value="Tannase/feruloyl_esterase"/>
</dbReference>
<protein>
    <recommendedName>
        <fullName evidence="11">Tannase/feruloyl esterase family alpha/beta hydrolase</fullName>
    </recommendedName>
</protein>
<evidence type="ECO:0000313" key="9">
    <source>
        <dbReference type="EMBL" id="MBB5894795.1"/>
    </source>
</evidence>
<reference evidence="9 10" key="1">
    <citation type="submission" date="2020-08" db="EMBL/GenBank/DDBJ databases">
        <title>Sequencing the genomes of 1000 actinobacteria strains.</title>
        <authorList>
            <person name="Klenk H.-P."/>
        </authorList>
    </citation>
    <scope>NUCLEOTIDE SEQUENCE [LARGE SCALE GENOMIC DNA]</scope>
    <source>
        <strain evidence="9 10">DSM 43851</strain>
    </source>
</reference>
<proteinExistence type="inferred from homology"/>
<comment type="caution">
    <text evidence="9">The sequence shown here is derived from an EMBL/GenBank/DDBJ whole genome shotgun (WGS) entry which is preliminary data.</text>
</comment>
<comment type="similarity">
    <text evidence="1">Belongs to the tannase family.</text>
</comment>
<gene>
    <name evidence="9" type="ORF">BJ998_005991</name>
</gene>
<dbReference type="GO" id="GO:0052689">
    <property type="term" value="F:carboxylic ester hydrolase activity"/>
    <property type="evidence" value="ECO:0007669"/>
    <property type="project" value="UniProtKB-KW"/>
</dbReference>
<evidence type="ECO:0000256" key="6">
    <source>
        <dbReference type="ARBA" id="ARBA00022837"/>
    </source>
</evidence>
<evidence type="ECO:0000256" key="7">
    <source>
        <dbReference type="ARBA" id="ARBA00023157"/>
    </source>
</evidence>
<evidence type="ECO:0000256" key="8">
    <source>
        <dbReference type="SAM" id="SignalP"/>
    </source>
</evidence>
<dbReference type="AlphaFoldDB" id="A0A7W9KLK4"/>
<keyword evidence="3" id="KW-0479">Metal-binding</keyword>
<dbReference type="RefSeq" id="WP_184866670.1">
    <property type="nucleotide sequence ID" value="NZ_BAAAWY010000019.1"/>
</dbReference>
<dbReference type="PROSITE" id="PS51257">
    <property type="entry name" value="PROKAR_LIPOPROTEIN"/>
    <property type="match status" value="1"/>
</dbReference>
<dbReference type="PANTHER" id="PTHR33938">
    <property type="entry name" value="FERULOYL ESTERASE B-RELATED"/>
    <property type="match status" value="1"/>
</dbReference>
<keyword evidence="2" id="KW-0719">Serine esterase</keyword>
<name>A0A7W9KLK4_9PSEU</name>
<accession>A0A7W9KLK4</accession>
<keyword evidence="4 8" id="KW-0732">Signal</keyword>
<keyword evidence="5" id="KW-0378">Hydrolase</keyword>
<dbReference type="Pfam" id="PF07519">
    <property type="entry name" value="Tannase"/>
    <property type="match status" value="1"/>
</dbReference>
<evidence type="ECO:0008006" key="11">
    <source>
        <dbReference type="Google" id="ProtNLM"/>
    </source>
</evidence>
<evidence type="ECO:0000256" key="4">
    <source>
        <dbReference type="ARBA" id="ARBA00022729"/>
    </source>
</evidence>
<feature type="signal peptide" evidence="8">
    <location>
        <begin position="1"/>
        <end position="24"/>
    </location>
</feature>
<evidence type="ECO:0000256" key="3">
    <source>
        <dbReference type="ARBA" id="ARBA00022723"/>
    </source>
</evidence>
<dbReference type="EMBL" id="JACHIR010000001">
    <property type="protein sequence ID" value="MBB5894795.1"/>
    <property type="molecule type" value="Genomic_DNA"/>
</dbReference>